<dbReference type="InterPro" id="IPR037883">
    <property type="entry name" value="Knr4/Smi1-like_sf"/>
</dbReference>
<dbReference type="Pfam" id="PF09346">
    <property type="entry name" value="SMI1_KNR4"/>
    <property type="match status" value="1"/>
</dbReference>
<dbReference type="AlphaFoldDB" id="A0A2S5CYI7"/>
<dbReference type="InterPro" id="IPR018958">
    <property type="entry name" value="Knr4/Smi1-like_dom"/>
</dbReference>
<dbReference type="SMART" id="SM00860">
    <property type="entry name" value="SMI1_KNR4"/>
    <property type="match status" value="1"/>
</dbReference>
<feature type="domain" description="Knr4/Smi1-like" evidence="1">
    <location>
        <begin position="8"/>
        <end position="139"/>
    </location>
</feature>
<dbReference type="Proteomes" id="UP000237319">
    <property type="component" value="Unassembled WGS sequence"/>
</dbReference>
<dbReference type="Gene3D" id="3.40.1580.10">
    <property type="entry name" value="SMI1/KNR4-like"/>
    <property type="match status" value="1"/>
</dbReference>
<evidence type="ECO:0000259" key="1">
    <source>
        <dbReference type="SMART" id="SM00860"/>
    </source>
</evidence>
<reference evidence="2 3" key="1">
    <citation type="submission" date="2017-11" db="EMBL/GenBank/DDBJ databases">
        <title>Genome sequence of Lysinibacillus sphaericus, a lignin-degrading bacteria isolated from municipal solid waste soil.</title>
        <authorList>
            <person name="Persinoti G.F."/>
            <person name="Paixao D.A."/>
            <person name="Bugg T.D."/>
            <person name="Squina F.M."/>
        </authorList>
    </citation>
    <scope>NUCLEOTIDE SEQUENCE [LARGE SCALE GENOMIC DNA]</scope>
    <source>
        <strain evidence="2 3">A1</strain>
    </source>
</reference>
<proteinExistence type="predicted"/>
<evidence type="ECO:0000313" key="2">
    <source>
        <dbReference type="EMBL" id="POZ55832.1"/>
    </source>
</evidence>
<dbReference type="EMBL" id="PGLV01000001">
    <property type="protein sequence ID" value="POZ55832.1"/>
    <property type="molecule type" value="Genomic_DNA"/>
</dbReference>
<dbReference type="SUPFAM" id="SSF160631">
    <property type="entry name" value="SMI1/KNR4-like"/>
    <property type="match status" value="1"/>
</dbReference>
<sequence>MFYNCSSQLTRKDLEEVEKLLSFQLPQEFKEHYLQYNGGLPNKPCFFEENSGLETRVHVFLPIKFDNNLGYTLEKGYLDFKVKEIIPEKYLPFANDAGGNVFCIDLDSKEIVLIYLDLGEMTNSCIKFLANSFKEFIINLEECWDDEVEDESDEY</sequence>
<gene>
    <name evidence="2" type="ORF">LYSIN_00615</name>
</gene>
<protein>
    <recommendedName>
        <fullName evidence="1">Knr4/Smi1-like domain-containing protein</fullName>
    </recommendedName>
</protein>
<comment type="caution">
    <text evidence="2">The sequence shown here is derived from an EMBL/GenBank/DDBJ whole genome shotgun (WGS) entry which is preliminary data.</text>
</comment>
<accession>A0A2S5CYI7</accession>
<dbReference type="RefSeq" id="WP_103976270.1">
    <property type="nucleotide sequence ID" value="NZ_PGLV01000001.1"/>
</dbReference>
<name>A0A2S5CYI7_LYSSH</name>
<keyword evidence="3" id="KW-1185">Reference proteome</keyword>
<organism evidence="2 3">
    <name type="scientific">Lysinibacillus sphaericus</name>
    <name type="common">Bacillus sphaericus</name>
    <dbReference type="NCBI Taxonomy" id="1421"/>
    <lineage>
        <taxon>Bacteria</taxon>
        <taxon>Bacillati</taxon>
        <taxon>Bacillota</taxon>
        <taxon>Bacilli</taxon>
        <taxon>Bacillales</taxon>
        <taxon>Bacillaceae</taxon>
        <taxon>Lysinibacillus</taxon>
    </lineage>
</organism>
<evidence type="ECO:0000313" key="3">
    <source>
        <dbReference type="Proteomes" id="UP000237319"/>
    </source>
</evidence>